<dbReference type="PROSITE" id="PS50943">
    <property type="entry name" value="HTH_CROC1"/>
    <property type="match status" value="1"/>
</dbReference>
<dbReference type="Pfam" id="PF13560">
    <property type="entry name" value="HTH_31"/>
    <property type="match status" value="1"/>
</dbReference>
<dbReference type="CDD" id="cd00093">
    <property type="entry name" value="HTH_XRE"/>
    <property type="match status" value="1"/>
</dbReference>
<dbReference type="RefSeq" id="WP_330156477.1">
    <property type="nucleotide sequence ID" value="NZ_BAAAJA010000016.1"/>
</dbReference>
<protein>
    <submittedName>
        <fullName evidence="2">Helix-turn-helix transcriptional regulator</fullName>
    </submittedName>
</protein>
<gene>
    <name evidence="2" type="ORF">Q8A49_01575</name>
</gene>
<dbReference type="InterPro" id="IPR001387">
    <property type="entry name" value="Cro/C1-type_HTH"/>
</dbReference>
<reference evidence="2 3" key="1">
    <citation type="submission" date="2023-07" db="EMBL/GenBank/DDBJ databases">
        <authorList>
            <person name="Girao M."/>
            <person name="Carvalho M.F."/>
        </authorList>
    </citation>
    <scope>NUCLEOTIDE SEQUENCE [LARGE SCALE GENOMIC DNA]</scope>
    <source>
        <strain evidence="2 3">66/93</strain>
    </source>
</reference>
<feature type="domain" description="HTH cro/C1-type" evidence="1">
    <location>
        <begin position="33"/>
        <end position="80"/>
    </location>
</feature>
<sequence length="284" mass="31616">MNVDLANYLRRMRERVQPEEIGLVSRGARRVPGLRREEVSALAGVSQPYYTRLEQAQIPHASPSVLLSIARALELSQDEQEYLLRIGTPEPAAKPVEAVTDEVSPHARALIASLGNVAGAVLNHRCDILAWNPLYHRLIAPHLDVRTPDSPSVRPNVIKMNFLDVNVRVLYDDWSLEALHNVSYLRFIAAGHRSDTRFAELVGELTIKSPEFVSLWTSQRVANCTDGEKVLNHPAVGQVTLKYQTAALPNGHLLKVYFADPDSPEDAKLRLLGIDPGMEEGGRW</sequence>
<dbReference type="InterPro" id="IPR041413">
    <property type="entry name" value="MLTR_LBD"/>
</dbReference>
<dbReference type="Gene3D" id="1.10.260.40">
    <property type="entry name" value="lambda repressor-like DNA-binding domains"/>
    <property type="match status" value="1"/>
</dbReference>
<dbReference type="SUPFAM" id="SSF47413">
    <property type="entry name" value="lambda repressor-like DNA-binding domains"/>
    <property type="match status" value="1"/>
</dbReference>
<dbReference type="Pfam" id="PF17765">
    <property type="entry name" value="MLTR_LBD"/>
    <property type="match status" value="1"/>
</dbReference>
<dbReference type="Gene3D" id="3.30.450.180">
    <property type="match status" value="1"/>
</dbReference>
<dbReference type="SMART" id="SM00530">
    <property type="entry name" value="HTH_XRE"/>
    <property type="match status" value="1"/>
</dbReference>
<dbReference type="PANTHER" id="PTHR35010">
    <property type="entry name" value="BLL4672 PROTEIN-RELATED"/>
    <property type="match status" value="1"/>
</dbReference>
<evidence type="ECO:0000313" key="3">
    <source>
        <dbReference type="Proteomes" id="UP001348641"/>
    </source>
</evidence>
<comment type="caution">
    <text evidence="2">The sequence shown here is derived from an EMBL/GenBank/DDBJ whole genome shotgun (WGS) entry which is preliminary data.</text>
</comment>
<dbReference type="EMBL" id="JAUUCC010000002">
    <property type="protein sequence ID" value="MEE2049184.1"/>
    <property type="molecule type" value="Genomic_DNA"/>
</dbReference>
<proteinExistence type="predicted"/>
<name>A0ABU7KJL0_9ACTN</name>
<accession>A0ABU7KJL0</accession>
<dbReference type="Proteomes" id="UP001348641">
    <property type="component" value="Unassembled WGS sequence"/>
</dbReference>
<dbReference type="PANTHER" id="PTHR35010:SF2">
    <property type="entry name" value="BLL4672 PROTEIN"/>
    <property type="match status" value="1"/>
</dbReference>
<evidence type="ECO:0000259" key="1">
    <source>
        <dbReference type="PROSITE" id="PS50943"/>
    </source>
</evidence>
<dbReference type="InterPro" id="IPR010982">
    <property type="entry name" value="Lambda_DNA-bd_dom_sf"/>
</dbReference>
<organism evidence="2 3">
    <name type="scientific">Nocardiopsis tropica</name>
    <dbReference type="NCBI Taxonomy" id="109330"/>
    <lineage>
        <taxon>Bacteria</taxon>
        <taxon>Bacillati</taxon>
        <taxon>Actinomycetota</taxon>
        <taxon>Actinomycetes</taxon>
        <taxon>Streptosporangiales</taxon>
        <taxon>Nocardiopsidaceae</taxon>
        <taxon>Nocardiopsis</taxon>
    </lineage>
</organism>
<evidence type="ECO:0000313" key="2">
    <source>
        <dbReference type="EMBL" id="MEE2049184.1"/>
    </source>
</evidence>